<dbReference type="InterPro" id="IPR002541">
    <property type="entry name" value="Cyt_c_assembly"/>
</dbReference>
<feature type="transmembrane region" description="Helical" evidence="6">
    <location>
        <begin position="6"/>
        <end position="24"/>
    </location>
</feature>
<keyword evidence="4 6" id="KW-1133">Transmembrane helix</keyword>
<evidence type="ECO:0000256" key="4">
    <source>
        <dbReference type="ARBA" id="ARBA00022989"/>
    </source>
</evidence>
<feature type="transmembrane region" description="Helical" evidence="6">
    <location>
        <begin position="168"/>
        <end position="188"/>
    </location>
</feature>
<feature type="transmembrane region" description="Helical" evidence="6">
    <location>
        <begin position="62"/>
        <end position="79"/>
    </location>
</feature>
<feature type="transmembrane region" description="Helical" evidence="6">
    <location>
        <begin position="86"/>
        <end position="104"/>
    </location>
</feature>
<proteinExistence type="predicted"/>
<keyword evidence="3" id="KW-0201">Cytochrome c-type biogenesis</keyword>
<protein>
    <submittedName>
        <fullName evidence="8">Cytochrome c biogenesis protein CcsA</fullName>
    </submittedName>
</protein>
<sequence length="262" mass="29696">MTWQLFPWIVGGAGTLWLGGFTIGRQKPWPWVLAGTALVIAFLSGLWLHLGRPPLRTLGETRLWFGALLPLCGLAIYMLVRWRWPLAYAVGIATLFLTITALRPETHDRTLMPALQSPFFVPHVVLYLLAYAFLTYAAALAAWAWWQGRRDDDSARQRCRRTLGLAEVGLWLGFSFLSLGLLAGAVWAKEAWGHYWTWDPKETWAFLTWAVYLGYLHLRSEWQARPRRAAAYLALASAVVMVCWFGVNYLPSAQQSVHTYAG</sequence>
<evidence type="ECO:0000256" key="6">
    <source>
        <dbReference type="SAM" id="Phobius"/>
    </source>
</evidence>
<evidence type="ECO:0000256" key="3">
    <source>
        <dbReference type="ARBA" id="ARBA00022748"/>
    </source>
</evidence>
<feature type="transmembrane region" description="Helical" evidence="6">
    <location>
        <begin position="124"/>
        <end position="147"/>
    </location>
</feature>
<dbReference type="PANTHER" id="PTHR30071:SF1">
    <property type="entry name" value="CYTOCHROME B_B6 PROTEIN-RELATED"/>
    <property type="match status" value="1"/>
</dbReference>
<feature type="domain" description="Cytochrome c assembly protein" evidence="7">
    <location>
        <begin position="86"/>
        <end position="250"/>
    </location>
</feature>
<evidence type="ECO:0000313" key="8">
    <source>
        <dbReference type="EMBL" id="WRQ86351.1"/>
    </source>
</evidence>
<gene>
    <name evidence="8" type="primary">ccsA</name>
    <name evidence="8" type="ORF">K1X11_016165</name>
</gene>
<reference evidence="8 9" key="2">
    <citation type="submission" date="2023-12" db="EMBL/GenBank/DDBJ databases">
        <title>Description of an unclassified Opitutus bacterium of Verrucomicrobiota.</title>
        <authorList>
            <person name="Zhang D.-F."/>
        </authorList>
    </citation>
    <scope>NUCLEOTIDE SEQUENCE [LARGE SCALE GENOMIC DNA]</scope>
    <source>
        <strain evidence="8 9">WL0086</strain>
    </source>
</reference>
<dbReference type="RefSeq" id="WP_221031278.1">
    <property type="nucleotide sequence ID" value="NZ_CP139781.1"/>
</dbReference>
<evidence type="ECO:0000259" key="7">
    <source>
        <dbReference type="Pfam" id="PF01578"/>
    </source>
</evidence>
<keyword evidence="2 6" id="KW-0812">Transmembrane</keyword>
<keyword evidence="5 6" id="KW-0472">Membrane</keyword>
<evidence type="ECO:0000313" key="9">
    <source>
        <dbReference type="Proteomes" id="UP000738431"/>
    </source>
</evidence>
<dbReference type="Pfam" id="PF01578">
    <property type="entry name" value="Cytochrom_C_asm"/>
    <property type="match status" value="1"/>
</dbReference>
<dbReference type="InterPro" id="IPR045062">
    <property type="entry name" value="Cyt_c_biogenesis_CcsA/CcmC"/>
</dbReference>
<comment type="subcellular location">
    <subcellularLocation>
        <location evidence="1">Membrane</location>
        <topology evidence="1">Multi-pass membrane protein</topology>
    </subcellularLocation>
</comment>
<reference evidence="8 9" key="1">
    <citation type="submission" date="2021-08" db="EMBL/GenBank/DDBJ databases">
        <authorList>
            <person name="Zhang D."/>
            <person name="Zhang A."/>
            <person name="Wang L."/>
        </authorList>
    </citation>
    <scope>NUCLEOTIDE SEQUENCE [LARGE SCALE GENOMIC DNA]</scope>
    <source>
        <strain evidence="8 9">WL0086</strain>
    </source>
</reference>
<keyword evidence="9" id="KW-1185">Reference proteome</keyword>
<feature type="transmembrane region" description="Helical" evidence="6">
    <location>
        <begin position="203"/>
        <end position="218"/>
    </location>
</feature>
<name>A0ABZ1C3S7_9BACT</name>
<accession>A0ABZ1C3S7</accession>
<feature type="transmembrane region" description="Helical" evidence="6">
    <location>
        <begin position="230"/>
        <end position="250"/>
    </location>
</feature>
<evidence type="ECO:0000256" key="5">
    <source>
        <dbReference type="ARBA" id="ARBA00023136"/>
    </source>
</evidence>
<evidence type="ECO:0000256" key="1">
    <source>
        <dbReference type="ARBA" id="ARBA00004141"/>
    </source>
</evidence>
<dbReference type="Proteomes" id="UP000738431">
    <property type="component" value="Chromosome"/>
</dbReference>
<dbReference type="PANTHER" id="PTHR30071">
    <property type="entry name" value="HEME EXPORTER PROTEIN C"/>
    <property type="match status" value="1"/>
</dbReference>
<feature type="transmembrane region" description="Helical" evidence="6">
    <location>
        <begin position="31"/>
        <end position="50"/>
    </location>
</feature>
<dbReference type="EMBL" id="CP139781">
    <property type="protein sequence ID" value="WRQ86351.1"/>
    <property type="molecule type" value="Genomic_DNA"/>
</dbReference>
<organism evidence="8 9">
    <name type="scientific">Actomonas aquatica</name>
    <dbReference type="NCBI Taxonomy" id="2866162"/>
    <lineage>
        <taxon>Bacteria</taxon>
        <taxon>Pseudomonadati</taxon>
        <taxon>Verrucomicrobiota</taxon>
        <taxon>Opitutia</taxon>
        <taxon>Opitutales</taxon>
        <taxon>Opitutaceae</taxon>
        <taxon>Actomonas</taxon>
    </lineage>
</organism>
<evidence type="ECO:0000256" key="2">
    <source>
        <dbReference type="ARBA" id="ARBA00022692"/>
    </source>
</evidence>